<dbReference type="PANTHER" id="PTHR30153">
    <property type="entry name" value="REPLICATIVE DNA HELICASE DNAB"/>
    <property type="match status" value="1"/>
</dbReference>
<evidence type="ECO:0000256" key="6">
    <source>
        <dbReference type="ARBA" id="ARBA00022801"/>
    </source>
</evidence>
<dbReference type="InterPro" id="IPR007692">
    <property type="entry name" value="DNA_helicase_DnaB"/>
</dbReference>
<dbReference type="Pfam" id="PF00772">
    <property type="entry name" value="DnaB"/>
    <property type="match status" value="1"/>
</dbReference>
<evidence type="ECO:0000256" key="9">
    <source>
        <dbReference type="ARBA" id="ARBA00023125"/>
    </source>
</evidence>
<dbReference type="RefSeq" id="WP_157619186.1">
    <property type="nucleotide sequence ID" value="NZ_AVFL01000009.1"/>
</dbReference>
<proteinExistence type="inferred from homology"/>
<dbReference type="Gene3D" id="3.40.50.300">
    <property type="entry name" value="P-loop containing nucleotide triphosphate hydrolases"/>
    <property type="match status" value="1"/>
</dbReference>
<dbReference type="GO" id="GO:0042802">
    <property type="term" value="F:identical protein binding"/>
    <property type="evidence" value="ECO:0007669"/>
    <property type="project" value="UniProtKB-ARBA"/>
</dbReference>
<evidence type="ECO:0000256" key="4">
    <source>
        <dbReference type="ARBA" id="ARBA00022705"/>
    </source>
</evidence>
<dbReference type="CDD" id="cd00984">
    <property type="entry name" value="DnaB_C"/>
    <property type="match status" value="1"/>
</dbReference>
<evidence type="ECO:0000256" key="14">
    <source>
        <dbReference type="RuleBase" id="RU362085"/>
    </source>
</evidence>
<keyword evidence="10" id="KW-0413">Isomerase</keyword>
<gene>
    <name evidence="17" type="ORF">N825_03115</name>
</gene>
<feature type="region of interest" description="Disordered" evidence="15">
    <location>
        <begin position="1"/>
        <end position="25"/>
    </location>
</feature>
<feature type="domain" description="SF4 helicase" evidence="16">
    <location>
        <begin position="198"/>
        <end position="498"/>
    </location>
</feature>
<dbReference type="GO" id="GO:1990077">
    <property type="term" value="C:primosome complex"/>
    <property type="evidence" value="ECO:0007669"/>
    <property type="project" value="UniProtKB-UniRule"/>
</dbReference>
<dbReference type="EC" id="5.6.2.3" evidence="13 14"/>
<dbReference type="Gene3D" id="1.10.860.10">
    <property type="entry name" value="DNAb Helicase, Chain A"/>
    <property type="match status" value="1"/>
</dbReference>
<dbReference type="SUPFAM" id="SSF52540">
    <property type="entry name" value="P-loop containing nucleoside triphosphate hydrolases"/>
    <property type="match status" value="1"/>
</dbReference>
<dbReference type="GO" id="GO:0005829">
    <property type="term" value="C:cytosol"/>
    <property type="evidence" value="ECO:0007669"/>
    <property type="project" value="TreeGrafter"/>
</dbReference>
<evidence type="ECO:0000256" key="15">
    <source>
        <dbReference type="SAM" id="MobiDB-lite"/>
    </source>
</evidence>
<dbReference type="Pfam" id="PF03796">
    <property type="entry name" value="DnaB_C"/>
    <property type="match status" value="1"/>
</dbReference>
<dbReference type="InterPro" id="IPR027417">
    <property type="entry name" value="P-loop_NTPase"/>
</dbReference>
<dbReference type="STRING" id="1385369.N825_03115"/>
<dbReference type="InterPro" id="IPR036185">
    <property type="entry name" value="DNA_heli_DnaB-like_N_sf"/>
</dbReference>
<dbReference type="InterPro" id="IPR003593">
    <property type="entry name" value="AAA+_ATPase"/>
</dbReference>
<organism evidence="17 18">
    <name type="scientific">Skermanella stibiiresistens SB22</name>
    <dbReference type="NCBI Taxonomy" id="1385369"/>
    <lineage>
        <taxon>Bacteria</taxon>
        <taxon>Pseudomonadati</taxon>
        <taxon>Pseudomonadota</taxon>
        <taxon>Alphaproteobacteria</taxon>
        <taxon>Rhodospirillales</taxon>
        <taxon>Azospirillaceae</taxon>
        <taxon>Skermanella</taxon>
    </lineage>
</organism>
<keyword evidence="9 14" id="KW-0238">DNA-binding</keyword>
<evidence type="ECO:0000256" key="10">
    <source>
        <dbReference type="ARBA" id="ARBA00023235"/>
    </source>
</evidence>
<comment type="subunit">
    <text evidence="2">Homohexamer.</text>
</comment>
<evidence type="ECO:0000313" key="18">
    <source>
        <dbReference type="Proteomes" id="UP000019486"/>
    </source>
</evidence>
<keyword evidence="8 14" id="KW-0067">ATP-binding</keyword>
<comment type="catalytic activity">
    <reaction evidence="12 14">
        <text>ATP + H2O = ADP + phosphate + H(+)</text>
        <dbReference type="Rhea" id="RHEA:13065"/>
        <dbReference type="ChEBI" id="CHEBI:15377"/>
        <dbReference type="ChEBI" id="CHEBI:15378"/>
        <dbReference type="ChEBI" id="CHEBI:30616"/>
        <dbReference type="ChEBI" id="CHEBI:43474"/>
        <dbReference type="ChEBI" id="CHEBI:456216"/>
        <dbReference type="EC" id="5.6.2.3"/>
    </reaction>
</comment>
<evidence type="ECO:0000256" key="1">
    <source>
        <dbReference type="ARBA" id="ARBA00008428"/>
    </source>
</evidence>
<dbReference type="GO" id="GO:0016887">
    <property type="term" value="F:ATP hydrolysis activity"/>
    <property type="evidence" value="ECO:0007669"/>
    <property type="project" value="RHEA"/>
</dbReference>
<evidence type="ECO:0000313" key="17">
    <source>
        <dbReference type="EMBL" id="EWY39994.1"/>
    </source>
</evidence>
<dbReference type="GO" id="GO:0003677">
    <property type="term" value="F:DNA binding"/>
    <property type="evidence" value="ECO:0007669"/>
    <property type="project" value="UniProtKB-UniRule"/>
</dbReference>
<reference evidence="17 18" key="1">
    <citation type="submission" date="2013-08" db="EMBL/GenBank/DDBJ databases">
        <title>The genome sequence of Skermanella stibiiresistens.</title>
        <authorList>
            <person name="Zhu W."/>
            <person name="Wang G."/>
        </authorList>
    </citation>
    <scope>NUCLEOTIDE SEQUENCE [LARGE SCALE GENOMIC DNA]</scope>
    <source>
        <strain evidence="17 18">SB22</strain>
    </source>
</reference>
<keyword evidence="18" id="KW-1185">Reference proteome</keyword>
<dbReference type="GO" id="GO:0043139">
    <property type="term" value="F:5'-3' DNA helicase activity"/>
    <property type="evidence" value="ECO:0007669"/>
    <property type="project" value="UniProtKB-EC"/>
</dbReference>
<dbReference type="PROSITE" id="PS51199">
    <property type="entry name" value="SF4_HELICASE"/>
    <property type="match status" value="1"/>
</dbReference>
<evidence type="ECO:0000256" key="7">
    <source>
        <dbReference type="ARBA" id="ARBA00022806"/>
    </source>
</evidence>
<comment type="similarity">
    <text evidence="1 14">Belongs to the helicase family. DnaB subfamily.</text>
</comment>
<evidence type="ECO:0000256" key="2">
    <source>
        <dbReference type="ARBA" id="ARBA00011643"/>
    </source>
</evidence>
<dbReference type="FunFam" id="3.40.50.300:FF:000076">
    <property type="entry name" value="Replicative DNA helicase"/>
    <property type="match status" value="1"/>
</dbReference>
<name>W9H1N2_9PROT</name>
<dbReference type="InterPro" id="IPR007694">
    <property type="entry name" value="DNA_helicase_DnaB-like_C"/>
</dbReference>
<dbReference type="SMART" id="SM00382">
    <property type="entry name" value="AAA"/>
    <property type="match status" value="1"/>
</dbReference>
<sequence length="507" mass="56069">METMTTDPRAARPADAAGRRASYRVTPNNAEAEQSLLGAILTNNKAYEKVGEFLKPEHFYDPVHTRIFETIHILIQRGEVADPITLKRYFEGDPALDSVGGVGYLAELAGSVVSVVNSEHYGRIIHDLYLRRQLIDMGEDMVNEAYSHNLEGAALEQIEGAEKKLFDLATTGDIQGGFQPFSQSLRVAIEMAEEAFKRDSQVTGVTTGLIDLDRKLGGLHPSDLLILAGRPSMGKTALATNIAFAAAKAHLRTEGKEGAGVAFFSLEMSAEQLATRILADEAQVASEKIRRGDLKPEDFQRFSEASSILSRVPFYVDDTPALSIAAVRTRSRRLARTAGGLGLIVVDYLQLLRGSGTKGNENRVQEISEITRGLKAIAKELDVPVMALSQLSRAVEQREDKRPQLSDLRESGSIEQDADVVMFVFREQYYLERAEPSRRPDEADDKFNDRYQRWQQRLGEVHNTGEVIIAKQRHGPIGTVRLFFDGQYTKFGDLDQSHPGGGGGEEY</sequence>
<keyword evidence="6 14" id="KW-0378">Hydrolase</keyword>
<comment type="caution">
    <text evidence="17">The sequence shown here is derived from an EMBL/GenBank/DDBJ whole genome shotgun (WGS) entry which is preliminary data.</text>
</comment>
<keyword evidence="5 14" id="KW-0547">Nucleotide-binding</keyword>
<dbReference type="PANTHER" id="PTHR30153:SF2">
    <property type="entry name" value="REPLICATIVE DNA HELICASE"/>
    <property type="match status" value="1"/>
</dbReference>
<dbReference type="GO" id="GO:0006269">
    <property type="term" value="P:DNA replication, synthesis of primer"/>
    <property type="evidence" value="ECO:0007669"/>
    <property type="project" value="UniProtKB-UniRule"/>
</dbReference>
<comment type="function">
    <text evidence="11 14">The main replicative DNA helicase, it participates in initiation and elongation during chromosome replication. Travels ahead of the DNA replisome, separating dsDNA into templates for DNA synthesis. A processive ATP-dependent 5'-3' DNA helicase it has DNA-dependent ATPase activity.</text>
</comment>
<evidence type="ECO:0000256" key="5">
    <source>
        <dbReference type="ARBA" id="ARBA00022741"/>
    </source>
</evidence>
<evidence type="ECO:0000259" key="16">
    <source>
        <dbReference type="PROSITE" id="PS51199"/>
    </source>
</evidence>
<dbReference type="NCBIfam" id="NF006606">
    <property type="entry name" value="PRK09165.1"/>
    <property type="match status" value="1"/>
</dbReference>
<feature type="compositionally biased region" description="Low complexity" evidence="15">
    <location>
        <begin position="7"/>
        <end position="20"/>
    </location>
</feature>
<protein>
    <recommendedName>
        <fullName evidence="13 14">Replicative DNA helicase</fullName>
        <ecNumber evidence="13 14">5.6.2.3</ecNumber>
    </recommendedName>
</protein>
<accession>W9H1N2</accession>
<keyword evidence="4 14" id="KW-0235">DNA replication</keyword>
<evidence type="ECO:0000256" key="3">
    <source>
        <dbReference type="ARBA" id="ARBA00022515"/>
    </source>
</evidence>
<dbReference type="InterPro" id="IPR007693">
    <property type="entry name" value="DNA_helicase_DnaB-like_N"/>
</dbReference>
<dbReference type="AlphaFoldDB" id="W9H1N2"/>
<keyword evidence="7 14" id="KW-0347">Helicase</keyword>
<keyword evidence="3 14" id="KW-0639">Primosome</keyword>
<dbReference type="OrthoDB" id="9773982at2"/>
<dbReference type="InterPro" id="IPR016136">
    <property type="entry name" value="DNA_helicase_N/primase_C"/>
</dbReference>
<dbReference type="PATRIC" id="fig|1385369.3.peg.2864"/>
<dbReference type="SUPFAM" id="SSF48024">
    <property type="entry name" value="N-terminal domain of DnaB helicase"/>
    <property type="match status" value="1"/>
</dbReference>
<dbReference type="GO" id="GO:0005524">
    <property type="term" value="F:ATP binding"/>
    <property type="evidence" value="ECO:0007669"/>
    <property type="project" value="UniProtKB-UniRule"/>
</dbReference>
<evidence type="ECO:0000256" key="13">
    <source>
        <dbReference type="NCBIfam" id="TIGR00665"/>
    </source>
</evidence>
<evidence type="ECO:0000256" key="11">
    <source>
        <dbReference type="ARBA" id="ARBA00044932"/>
    </source>
</evidence>
<dbReference type="NCBIfam" id="TIGR00665">
    <property type="entry name" value="DnaB"/>
    <property type="match status" value="1"/>
</dbReference>
<evidence type="ECO:0000256" key="12">
    <source>
        <dbReference type="ARBA" id="ARBA00048954"/>
    </source>
</evidence>
<dbReference type="EMBL" id="AVFL01000009">
    <property type="protein sequence ID" value="EWY39994.1"/>
    <property type="molecule type" value="Genomic_DNA"/>
</dbReference>
<evidence type="ECO:0000256" key="8">
    <source>
        <dbReference type="ARBA" id="ARBA00022840"/>
    </source>
</evidence>
<dbReference type="Proteomes" id="UP000019486">
    <property type="component" value="Unassembled WGS sequence"/>
</dbReference>